<organism evidence="1">
    <name type="scientific">marine metagenome</name>
    <dbReference type="NCBI Taxonomy" id="408172"/>
    <lineage>
        <taxon>unclassified sequences</taxon>
        <taxon>metagenomes</taxon>
        <taxon>ecological metagenomes</taxon>
    </lineage>
</organism>
<proteinExistence type="predicted"/>
<protein>
    <submittedName>
        <fullName evidence="1">Uncharacterized protein</fullName>
    </submittedName>
</protein>
<gene>
    <name evidence="1" type="ORF">METZ01_LOCUS498001</name>
</gene>
<dbReference type="EMBL" id="UINC01218215">
    <property type="protein sequence ID" value="SVE45147.1"/>
    <property type="molecule type" value="Genomic_DNA"/>
</dbReference>
<feature type="non-terminal residue" evidence="1">
    <location>
        <position position="1"/>
    </location>
</feature>
<accession>A0A383DL07</accession>
<sequence>IESGDQNVRKLLLDRHENNNIVQDAIKNVKSFGVPLRTQAIVGLPVMKPSIPLNPANSKVSLVDSDGKEHYYEDPIQESIKCLDLVCSSYFRKEDYYWNAIYSPFPGTPLGDYSIEAGFAIGETASKAYLFSSESGLNCFSDLITKRQIAFSLTSNFFSHFKNGKDLMTSFIYSEEELDLENFSRFVSENNFLMRPTDQTSTGGLIPNITIEILENFIDYAYPSKTDIQFKEINK</sequence>
<feature type="non-terminal residue" evidence="1">
    <location>
        <position position="235"/>
    </location>
</feature>
<name>A0A383DL07_9ZZZZ</name>
<evidence type="ECO:0000313" key="1">
    <source>
        <dbReference type="EMBL" id="SVE45147.1"/>
    </source>
</evidence>
<dbReference type="AlphaFoldDB" id="A0A383DL07"/>
<reference evidence="1" key="1">
    <citation type="submission" date="2018-05" db="EMBL/GenBank/DDBJ databases">
        <authorList>
            <person name="Lanie J.A."/>
            <person name="Ng W.-L."/>
            <person name="Kazmierczak K.M."/>
            <person name="Andrzejewski T.M."/>
            <person name="Davidsen T.M."/>
            <person name="Wayne K.J."/>
            <person name="Tettelin H."/>
            <person name="Glass J.I."/>
            <person name="Rusch D."/>
            <person name="Podicherti R."/>
            <person name="Tsui H.-C.T."/>
            <person name="Winkler M.E."/>
        </authorList>
    </citation>
    <scope>NUCLEOTIDE SEQUENCE</scope>
</reference>